<dbReference type="CDD" id="cd12797">
    <property type="entry name" value="M23_peptidase"/>
    <property type="match status" value="1"/>
</dbReference>
<feature type="region of interest" description="Disordered" evidence="2">
    <location>
        <begin position="95"/>
        <end position="150"/>
    </location>
</feature>
<dbReference type="InterPro" id="IPR050570">
    <property type="entry name" value="Cell_wall_metabolism_enzyme"/>
</dbReference>
<organism evidence="5 6">
    <name type="scientific">Dialister hominis</name>
    <dbReference type="NCBI Taxonomy" id="2582419"/>
    <lineage>
        <taxon>Bacteria</taxon>
        <taxon>Bacillati</taxon>
        <taxon>Bacillota</taxon>
        <taxon>Negativicutes</taxon>
        <taxon>Veillonellales</taxon>
        <taxon>Veillonellaceae</taxon>
        <taxon>Dialister</taxon>
    </lineage>
</organism>
<dbReference type="SUPFAM" id="SSF51261">
    <property type="entry name" value="Duplicated hybrid motif"/>
    <property type="match status" value="1"/>
</dbReference>
<feature type="compositionally biased region" description="Polar residues" evidence="2">
    <location>
        <begin position="126"/>
        <end position="135"/>
    </location>
</feature>
<keyword evidence="3" id="KW-0812">Transmembrane</keyword>
<dbReference type="RefSeq" id="WP_108850371.1">
    <property type="nucleotide sequence ID" value="NZ_AP019697.1"/>
</dbReference>
<feature type="domain" description="M23ase beta-sheet core" evidence="4">
    <location>
        <begin position="221"/>
        <end position="315"/>
    </location>
</feature>
<dbReference type="PANTHER" id="PTHR21666">
    <property type="entry name" value="PEPTIDASE-RELATED"/>
    <property type="match status" value="1"/>
</dbReference>
<keyword evidence="3" id="KW-1133">Transmembrane helix</keyword>
<dbReference type="GO" id="GO:0004222">
    <property type="term" value="F:metalloendopeptidase activity"/>
    <property type="evidence" value="ECO:0007669"/>
    <property type="project" value="TreeGrafter"/>
</dbReference>
<dbReference type="OrthoDB" id="9809488at2"/>
<dbReference type="InterPro" id="IPR011055">
    <property type="entry name" value="Dup_hybrid_motif"/>
</dbReference>
<dbReference type="Pfam" id="PF01551">
    <property type="entry name" value="Peptidase_M23"/>
    <property type="match status" value="1"/>
</dbReference>
<gene>
    <name evidence="5" type="ORF">Dia5BBH33_19700</name>
</gene>
<reference evidence="6" key="1">
    <citation type="submission" date="2019-05" db="EMBL/GenBank/DDBJ databases">
        <title>Complete genome sequencing of Dialister sp. strain 5BBH33.</title>
        <authorList>
            <person name="Sakamoto M."/>
            <person name="Murakami T."/>
            <person name="Mori H."/>
        </authorList>
    </citation>
    <scope>NUCLEOTIDE SEQUENCE [LARGE SCALE GENOMIC DNA]</scope>
    <source>
        <strain evidence="6">5BBH33</strain>
    </source>
</reference>
<sequence length="328" mass="34765">MKKTENKETGEVSFSFTGQEIKKLKIGAIAAAVVFAASICIGGYSAYSMTSLRQENTLYRNQLKMAEEKMEALNDKTKAIEKISSQLQDMIKANNNGAGANVQNGGQGGQGGASTVPDKARDVSASDHQSSGTAQETDDGSASVATPGDLLREMRKLDSRLDSQIRTMITLREELMNQTYGMQVQLLNTNATTPDIWPVKGEISSYFGYRSSPGGGIGSTYHEGIDIAGDYGLPIEATASGTVTQAGWVGGYGNLVEIKHPGGLVTRYGHNSGILVTVGQHVDQGSVIAIMGSTGNSTGPHCHYEVRVNGTAVDPLYFLPGNYAGNKQ</sequence>
<evidence type="ECO:0000313" key="5">
    <source>
        <dbReference type="EMBL" id="BBK26035.1"/>
    </source>
</evidence>
<protein>
    <recommendedName>
        <fullName evidence="4">M23ase beta-sheet core domain-containing protein</fullName>
    </recommendedName>
</protein>
<keyword evidence="6" id="KW-1185">Reference proteome</keyword>
<keyword evidence="3" id="KW-0472">Membrane</keyword>
<evidence type="ECO:0000313" key="6">
    <source>
        <dbReference type="Proteomes" id="UP000320585"/>
    </source>
</evidence>
<proteinExistence type="predicted"/>
<dbReference type="InterPro" id="IPR016047">
    <property type="entry name" value="M23ase_b-sheet_dom"/>
</dbReference>
<dbReference type="EMBL" id="AP019697">
    <property type="protein sequence ID" value="BBK26035.1"/>
    <property type="molecule type" value="Genomic_DNA"/>
</dbReference>
<keyword evidence="1" id="KW-0175">Coiled coil</keyword>
<dbReference type="KEGG" id="dho:Dia5BBH33_19700"/>
<accession>A0A8D5A720</accession>
<dbReference type="AlphaFoldDB" id="A0A8D5A720"/>
<evidence type="ECO:0000256" key="3">
    <source>
        <dbReference type="SAM" id="Phobius"/>
    </source>
</evidence>
<feature type="coiled-coil region" evidence="1">
    <location>
        <begin position="49"/>
        <end position="83"/>
    </location>
</feature>
<dbReference type="PANTHER" id="PTHR21666:SF270">
    <property type="entry name" value="MUREIN HYDROLASE ACTIVATOR ENVC"/>
    <property type="match status" value="1"/>
</dbReference>
<name>A0A8D5A720_9FIRM</name>
<feature type="compositionally biased region" description="Low complexity" evidence="2">
    <location>
        <begin position="95"/>
        <end position="104"/>
    </location>
</feature>
<evidence type="ECO:0000256" key="1">
    <source>
        <dbReference type="SAM" id="Coils"/>
    </source>
</evidence>
<evidence type="ECO:0000256" key="2">
    <source>
        <dbReference type="SAM" id="MobiDB-lite"/>
    </source>
</evidence>
<dbReference type="Proteomes" id="UP000320585">
    <property type="component" value="Chromosome"/>
</dbReference>
<dbReference type="Gene3D" id="2.70.70.10">
    <property type="entry name" value="Glucose Permease (Domain IIA)"/>
    <property type="match status" value="1"/>
</dbReference>
<dbReference type="GeneID" id="92717172"/>
<evidence type="ECO:0000259" key="4">
    <source>
        <dbReference type="Pfam" id="PF01551"/>
    </source>
</evidence>
<feature type="transmembrane region" description="Helical" evidence="3">
    <location>
        <begin position="26"/>
        <end position="47"/>
    </location>
</feature>